<keyword evidence="2" id="KW-1185">Reference proteome</keyword>
<dbReference type="Proteomes" id="UP000887013">
    <property type="component" value="Unassembled WGS sequence"/>
</dbReference>
<dbReference type="AlphaFoldDB" id="A0A8X6PGR1"/>
<evidence type="ECO:0000313" key="2">
    <source>
        <dbReference type="Proteomes" id="UP000887013"/>
    </source>
</evidence>
<accession>A0A8X6PGR1</accession>
<dbReference type="EMBL" id="BMAW01069717">
    <property type="protein sequence ID" value="GFT70243.1"/>
    <property type="molecule type" value="Genomic_DNA"/>
</dbReference>
<gene>
    <name evidence="1" type="ORF">NPIL_241311</name>
</gene>
<comment type="caution">
    <text evidence="1">The sequence shown here is derived from an EMBL/GenBank/DDBJ whole genome shotgun (WGS) entry which is preliminary data.</text>
</comment>
<protein>
    <submittedName>
        <fullName evidence="1">Uncharacterized protein</fullName>
    </submittedName>
</protein>
<proteinExistence type="predicted"/>
<sequence length="126" mass="13095">MDGVGAGPGDRPPGSLLGYSDLWFIVKGDTVLDQFGAPVLRDITSGSLGSEVAMIIGLSAEMEMIDWESLKPILRTGESGAWTRSGVIRSGQIDVNDQDGKTPSGCCTKEGSGSGFALWVIGGGQF</sequence>
<reference evidence="1" key="1">
    <citation type="submission" date="2020-08" db="EMBL/GenBank/DDBJ databases">
        <title>Multicomponent nature underlies the extraordinary mechanical properties of spider dragline silk.</title>
        <authorList>
            <person name="Kono N."/>
            <person name="Nakamura H."/>
            <person name="Mori M."/>
            <person name="Yoshida Y."/>
            <person name="Ohtoshi R."/>
            <person name="Malay A.D."/>
            <person name="Moran D.A.P."/>
            <person name="Tomita M."/>
            <person name="Numata K."/>
            <person name="Arakawa K."/>
        </authorList>
    </citation>
    <scope>NUCLEOTIDE SEQUENCE</scope>
</reference>
<evidence type="ECO:0000313" key="1">
    <source>
        <dbReference type="EMBL" id="GFT70243.1"/>
    </source>
</evidence>
<organism evidence="1 2">
    <name type="scientific">Nephila pilipes</name>
    <name type="common">Giant wood spider</name>
    <name type="synonym">Nephila maculata</name>
    <dbReference type="NCBI Taxonomy" id="299642"/>
    <lineage>
        <taxon>Eukaryota</taxon>
        <taxon>Metazoa</taxon>
        <taxon>Ecdysozoa</taxon>
        <taxon>Arthropoda</taxon>
        <taxon>Chelicerata</taxon>
        <taxon>Arachnida</taxon>
        <taxon>Araneae</taxon>
        <taxon>Araneomorphae</taxon>
        <taxon>Entelegynae</taxon>
        <taxon>Araneoidea</taxon>
        <taxon>Nephilidae</taxon>
        <taxon>Nephila</taxon>
    </lineage>
</organism>
<name>A0A8X6PGR1_NEPPI</name>